<sequence length="110" mass="13037">MAVENARIHGLSRFKRVRTILYETIPFIFESCQEYESWNKTFAMYLGVILDTKLLLNHGIFYISNRNRYPFIMGIRQSNSRHFCLNWVRAHSGVYGNEMAQINCEEYCSI</sequence>
<keyword evidence="3" id="KW-1185">Reference proteome</keyword>
<evidence type="ECO:0000313" key="3">
    <source>
        <dbReference type="Proteomes" id="UP000790347"/>
    </source>
</evidence>
<dbReference type="AlphaFoldDB" id="A0A922KZL7"/>
<reference evidence="2" key="4">
    <citation type="journal article" date="2022" name="Res Sq">
        <title>Comparative Genomics Reveals Insights into the Divergent Evolution of Astigmatic Mites and Household Pest Adaptations.</title>
        <authorList>
            <person name="Xiong Q."/>
            <person name="Wan A.T.-Y."/>
            <person name="Liu X.-Y."/>
            <person name="Fung C.S.-H."/>
            <person name="Xiao X."/>
            <person name="Malainual N."/>
            <person name="Hou J."/>
            <person name="Wang L."/>
            <person name="Wang M."/>
            <person name="Yang K."/>
            <person name="Cui Y."/>
            <person name="Leung E."/>
            <person name="Nong W."/>
            <person name="Shin S.-K."/>
            <person name="Au S."/>
            <person name="Jeong K.Y."/>
            <person name="Chew F.T."/>
            <person name="Hui J."/>
            <person name="Leung T.F."/>
            <person name="Tungtrongchitr A."/>
            <person name="Zhong N."/>
            <person name="Liu Z."/>
            <person name="Tsui S."/>
        </authorList>
    </citation>
    <scope>NUCLEOTIDE SEQUENCE</scope>
    <source>
        <strain evidence="2">Derf</strain>
        <tissue evidence="2">Whole organism</tissue>
    </source>
</reference>
<evidence type="ECO:0000313" key="2">
    <source>
        <dbReference type="EMBL" id="KAH9506815.1"/>
    </source>
</evidence>
<protein>
    <submittedName>
        <fullName evidence="2">Uncharacterized protein</fullName>
    </submittedName>
</protein>
<reference evidence="1" key="3">
    <citation type="journal article" date="2021" name="World Allergy Organ. J.">
        <title>Chromosome-level assembly of Dermatophagoides farinae genome and transcriptome reveals two novel allergens Der f 37 and Der f 39.</title>
        <authorList>
            <person name="Chen J."/>
            <person name="Cai Z."/>
            <person name="Fan D."/>
            <person name="Hu J."/>
            <person name="Hou Y."/>
            <person name="He Y."/>
            <person name="Zhang Z."/>
            <person name="Zhao Z."/>
            <person name="Gao P."/>
            <person name="Hu W."/>
            <person name="Sun J."/>
            <person name="Li J."/>
            <person name="Ji K."/>
        </authorList>
    </citation>
    <scope>NUCLEOTIDE SEQUENCE</scope>
    <source>
        <strain evidence="1">JKM2019</strain>
    </source>
</reference>
<dbReference type="Proteomes" id="UP000790347">
    <property type="component" value="Unassembled WGS sequence"/>
</dbReference>
<evidence type="ECO:0000313" key="1">
    <source>
        <dbReference type="EMBL" id="KAH7643438.1"/>
    </source>
</evidence>
<proteinExistence type="predicted"/>
<accession>A0A922KZL7</accession>
<dbReference type="EMBL" id="SDOV01000003">
    <property type="protein sequence ID" value="KAH7643438.1"/>
    <property type="molecule type" value="Genomic_DNA"/>
</dbReference>
<organism evidence="2 3">
    <name type="scientific">Dermatophagoides farinae</name>
    <name type="common">American house dust mite</name>
    <dbReference type="NCBI Taxonomy" id="6954"/>
    <lineage>
        <taxon>Eukaryota</taxon>
        <taxon>Metazoa</taxon>
        <taxon>Ecdysozoa</taxon>
        <taxon>Arthropoda</taxon>
        <taxon>Chelicerata</taxon>
        <taxon>Arachnida</taxon>
        <taxon>Acari</taxon>
        <taxon>Acariformes</taxon>
        <taxon>Sarcoptiformes</taxon>
        <taxon>Astigmata</taxon>
        <taxon>Psoroptidia</taxon>
        <taxon>Analgoidea</taxon>
        <taxon>Pyroglyphidae</taxon>
        <taxon>Dermatophagoidinae</taxon>
        <taxon>Dermatophagoides</taxon>
    </lineage>
</organism>
<reference evidence="2" key="1">
    <citation type="submission" date="2013-05" db="EMBL/GenBank/DDBJ databases">
        <authorList>
            <person name="Yim A.K.Y."/>
            <person name="Chan T.F."/>
            <person name="Ji K.M."/>
            <person name="Liu X.Y."/>
            <person name="Zhou J.W."/>
            <person name="Li R.Q."/>
            <person name="Yang K.Y."/>
            <person name="Li J."/>
            <person name="Li M."/>
            <person name="Law P.T.W."/>
            <person name="Wu Y.L."/>
            <person name="Cai Z.L."/>
            <person name="Qin H."/>
            <person name="Bao Y."/>
            <person name="Leung R.K.K."/>
            <person name="Ng P.K.S."/>
            <person name="Zou J."/>
            <person name="Zhong X.J."/>
            <person name="Ran P.X."/>
            <person name="Zhong N.S."/>
            <person name="Liu Z.G."/>
            <person name="Tsui S.K.W."/>
        </authorList>
    </citation>
    <scope>NUCLEOTIDE SEQUENCE</scope>
    <source>
        <strain evidence="2">Derf</strain>
        <tissue evidence="2">Whole organism</tissue>
    </source>
</reference>
<dbReference type="EMBL" id="ASGP02000005">
    <property type="protein sequence ID" value="KAH9506815.1"/>
    <property type="molecule type" value="Genomic_DNA"/>
</dbReference>
<comment type="caution">
    <text evidence="2">The sequence shown here is derived from an EMBL/GenBank/DDBJ whole genome shotgun (WGS) entry which is preliminary data.</text>
</comment>
<gene>
    <name evidence="2" type="ORF">DERF_011528</name>
    <name evidence="1" type="ORF">HUG17_10129</name>
</gene>
<name>A0A922KZL7_DERFA</name>
<reference evidence="1" key="2">
    <citation type="submission" date="2020-06" db="EMBL/GenBank/DDBJ databases">
        <authorList>
            <person name="Ji K."/>
            <person name="Li J."/>
        </authorList>
    </citation>
    <scope>NUCLEOTIDE SEQUENCE</scope>
    <source>
        <strain evidence="1">JKM2019</strain>
        <tissue evidence="1">Whole body</tissue>
    </source>
</reference>
<dbReference type="Proteomes" id="UP000828236">
    <property type="component" value="Unassembled WGS sequence"/>
</dbReference>